<evidence type="ECO:0000256" key="9">
    <source>
        <dbReference type="ARBA" id="ARBA00049893"/>
    </source>
</evidence>
<evidence type="ECO:0000256" key="5">
    <source>
        <dbReference type="ARBA" id="ARBA00022801"/>
    </source>
</evidence>
<dbReference type="SUPFAM" id="SSF64438">
    <property type="entry name" value="CNF1/YfiH-like putative cysteine hydrolases"/>
    <property type="match status" value="1"/>
</dbReference>
<evidence type="ECO:0000256" key="4">
    <source>
        <dbReference type="ARBA" id="ARBA00022723"/>
    </source>
</evidence>
<evidence type="ECO:0000256" key="7">
    <source>
        <dbReference type="ARBA" id="ARBA00047989"/>
    </source>
</evidence>
<keyword evidence="3" id="KW-0808">Transferase</keyword>
<dbReference type="NCBIfam" id="TIGR00726">
    <property type="entry name" value="peptidoglycan editing factor PgeF"/>
    <property type="match status" value="1"/>
</dbReference>
<evidence type="ECO:0000256" key="1">
    <source>
        <dbReference type="ARBA" id="ARBA00000553"/>
    </source>
</evidence>
<evidence type="ECO:0000256" key="2">
    <source>
        <dbReference type="ARBA" id="ARBA00007353"/>
    </source>
</evidence>
<comment type="catalytic activity">
    <reaction evidence="1">
        <text>inosine + phosphate = alpha-D-ribose 1-phosphate + hypoxanthine</text>
        <dbReference type="Rhea" id="RHEA:27646"/>
        <dbReference type="ChEBI" id="CHEBI:17368"/>
        <dbReference type="ChEBI" id="CHEBI:17596"/>
        <dbReference type="ChEBI" id="CHEBI:43474"/>
        <dbReference type="ChEBI" id="CHEBI:57720"/>
        <dbReference type="EC" id="2.4.2.1"/>
    </reaction>
    <physiologicalReaction direction="left-to-right" evidence="1">
        <dbReference type="Rhea" id="RHEA:27647"/>
    </physiologicalReaction>
</comment>
<dbReference type="RefSeq" id="WP_186945479.1">
    <property type="nucleotide sequence ID" value="NZ_JACOGF010000001.1"/>
</dbReference>
<evidence type="ECO:0000313" key="11">
    <source>
        <dbReference type="EMBL" id="MBC3916247.1"/>
    </source>
</evidence>
<name>A0ABR6ZK26_9BURK</name>
<organism evidence="11 12">
    <name type="scientific">Undibacterium hunanense</name>
    <dbReference type="NCBI Taxonomy" id="2762292"/>
    <lineage>
        <taxon>Bacteria</taxon>
        <taxon>Pseudomonadati</taxon>
        <taxon>Pseudomonadota</taxon>
        <taxon>Betaproteobacteria</taxon>
        <taxon>Burkholderiales</taxon>
        <taxon>Oxalobacteraceae</taxon>
        <taxon>Undibacterium</taxon>
    </lineage>
</organism>
<dbReference type="InterPro" id="IPR011324">
    <property type="entry name" value="Cytotoxic_necrot_fac-like_cat"/>
</dbReference>
<evidence type="ECO:0000256" key="6">
    <source>
        <dbReference type="ARBA" id="ARBA00022833"/>
    </source>
</evidence>
<evidence type="ECO:0000256" key="3">
    <source>
        <dbReference type="ARBA" id="ARBA00022679"/>
    </source>
</evidence>
<keyword evidence="4" id="KW-0479">Metal-binding</keyword>
<comment type="similarity">
    <text evidence="2 10">Belongs to the purine nucleoside phosphorylase YfiH/LACC1 family.</text>
</comment>
<evidence type="ECO:0000256" key="10">
    <source>
        <dbReference type="RuleBase" id="RU361274"/>
    </source>
</evidence>
<dbReference type="PANTHER" id="PTHR30616">
    <property type="entry name" value="UNCHARACTERIZED PROTEIN YFIH"/>
    <property type="match status" value="1"/>
</dbReference>
<dbReference type="InterPro" id="IPR038371">
    <property type="entry name" value="Cu_polyphenol_OxRdtase_sf"/>
</dbReference>
<reference evidence="11 12" key="1">
    <citation type="submission" date="2020-08" db="EMBL/GenBank/DDBJ databases">
        <title>Novel species isolated from subtropical streams in China.</title>
        <authorList>
            <person name="Lu H."/>
        </authorList>
    </citation>
    <scope>NUCLEOTIDE SEQUENCE [LARGE SCALE GENOMIC DNA]</scope>
    <source>
        <strain evidence="11 12">CY18W</strain>
    </source>
</reference>
<keyword evidence="6" id="KW-0862">Zinc</keyword>
<comment type="catalytic activity">
    <reaction evidence="9">
        <text>S-methyl-5'-thioadenosine + phosphate = 5-(methylsulfanyl)-alpha-D-ribose 1-phosphate + adenine</text>
        <dbReference type="Rhea" id="RHEA:11852"/>
        <dbReference type="ChEBI" id="CHEBI:16708"/>
        <dbReference type="ChEBI" id="CHEBI:17509"/>
        <dbReference type="ChEBI" id="CHEBI:43474"/>
        <dbReference type="ChEBI" id="CHEBI:58533"/>
        <dbReference type="EC" id="2.4.2.28"/>
    </reaction>
    <physiologicalReaction direction="left-to-right" evidence="9">
        <dbReference type="Rhea" id="RHEA:11853"/>
    </physiologicalReaction>
</comment>
<proteinExistence type="inferred from homology"/>
<accession>A0ABR6ZK26</accession>
<protein>
    <recommendedName>
        <fullName evidence="10">Purine nucleoside phosphorylase</fullName>
    </recommendedName>
</protein>
<evidence type="ECO:0000256" key="8">
    <source>
        <dbReference type="ARBA" id="ARBA00048968"/>
    </source>
</evidence>
<dbReference type="Pfam" id="PF02578">
    <property type="entry name" value="Cu-oxidase_4"/>
    <property type="match status" value="1"/>
</dbReference>
<comment type="caution">
    <text evidence="11">The sequence shown here is derived from an EMBL/GenBank/DDBJ whole genome shotgun (WGS) entry which is preliminary data.</text>
</comment>
<dbReference type="PANTHER" id="PTHR30616:SF2">
    <property type="entry name" value="PURINE NUCLEOSIDE PHOSPHORYLASE LACC1"/>
    <property type="match status" value="1"/>
</dbReference>
<evidence type="ECO:0000313" key="12">
    <source>
        <dbReference type="Proteomes" id="UP000650424"/>
    </source>
</evidence>
<comment type="catalytic activity">
    <reaction evidence="8">
        <text>adenosine + phosphate = alpha-D-ribose 1-phosphate + adenine</text>
        <dbReference type="Rhea" id="RHEA:27642"/>
        <dbReference type="ChEBI" id="CHEBI:16335"/>
        <dbReference type="ChEBI" id="CHEBI:16708"/>
        <dbReference type="ChEBI" id="CHEBI:43474"/>
        <dbReference type="ChEBI" id="CHEBI:57720"/>
        <dbReference type="EC" id="2.4.2.1"/>
    </reaction>
    <physiologicalReaction direction="left-to-right" evidence="8">
        <dbReference type="Rhea" id="RHEA:27643"/>
    </physiologicalReaction>
</comment>
<dbReference type="InterPro" id="IPR003730">
    <property type="entry name" value="Cu_polyphenol_OxRdtase"/>
</dbReference>
<sequence>MSGDAGRWAHNLPFPVLLPDWRGAPAHVRAMTTLRQGGSSCGAYGDAEGNSGLNLGDHVGDDLLAVKQNRDKLNRQLPSDVIFLSQVHGNIVVDAAMLRNQQHAAVSADAVFSSQTGLVCAVLTADCLPVLFTDVDGTVVAAAHAGWRGLANGVLQNTVRNMREAGAGEILAWLGPAIGPGEFEVGSDVLQAFMPQMGGQVDEPGLYFQPRAAVNGQDKYLADIYGLARKLLNDVGVTRISGGEHCTVRENQQFYSYRRDGISGRMASLIWIESAN</sequence>
<keyword evidence="12" id="KW-1185">Reference proteome</keyword>
<dbReference type="CDD" id="cd16833">
    <property type="entry name" value="YfiH"/>
    <property type="match status" value="1"/>
</dbReference>
<gene>
    <name evidence="11" type="primary">pgeF</name>
    <name evidence="11" type="ORF">H8L32_01995</name>
</gene>
<dbReference type="Gene3D" id="3.60.140.10">
    <property type="entry name" value="CNF1/YfiH-like putative cysteine hydrolases"/>
    <property type="match status" value="1"/>
</dbReference>
<dbReference type="EMBL" id="JACOGF010000001">
    <property type="protein sequence ID" value="MBC3916247.1"/>
    <property type="molecule type" value="Genomic_DNA"/>
</dbReference>
<comment type="catalytic activity">
    <reaction evidence="7">
        <text>adenosine + H2O + H(+) = inosine + NH4(+)</text>
        <dbReference type="Rhea" id="RHEA:24408"/>
        <dbReference type="ChEBI" id="CHEBI:15377"/>
        <dbReference type="ChEBI" id="CHEBI:15378"/>
        <dbReference type="ChEBI" id="CHEBI:16335"/>
        <dbReference type="ChEBI" id="CHEBI:17596"/>
        <dbReference type="ChEBI" id="CHEBI:28938"/>
        <dbReference type="EC" id="3.5.4.4"/>
    </reaction>
    <physiologicalReaction direction="left-to-right" evidence="7">
        <dbReference type="Rhea" id="RHEA:24409"/>
    </physiologicalReaction>
</comment>
<keyword evidence="5" id="KW-0378">Hydrolase</keyword>
<dbReference type="Proteomes" id="UP000650424">
    <property type="component" value="Unassembled WGS sequence"/>
</dbReference>